<feature type="compositionally biased region" description="Basic and acidic residues" evidence="1">
    <location>
        <begin position="20"/>
        <end position="36"/>
    </location>
</feature>
<evidence type="ECO:0000256" key="1">
    <source>
        <dbReference type="SAM" id="MobiDB-lite"/>
    </source>
</evidence>
<organism evidence="2">
    <name type="scientific">marine metagenome</name>
    <dbReference type="NCBI Taxonomy" id="408172"/>
    <lineage>
        <taxon>unclassified sequences</taxon>
        <taxon>metagenomes</taxon>
        <taxon>ecological metagenomes</taxon>
    </lineage>
</organism>
<accession>A0A382IUJ8</accession>
<sequence>FGKDPLIDKTQESSSIVTGDETKKDPPTTEQDDARSGPKIVTLDAFRKNSPNCSV</sequence>
<feature type="non-terminal residue" evidence="2">
    <location>
        <position position="1"/>
    </location>
</feature>
<gene>
    <name evidence="2" type="ORF">METZ01_LOCUS256214</name>
</gene>
<reference evidence="2" key="1">
    <citation type="submission" date="2018-05" db="EMBL/GenBank/DDBJ databases">
        <authorList>
            <person name="Lanie J.A."/>
            <person name="Ng W.-L."/>
            <person name="Kazmierczak K.M."/>
            <person name="Andrzejewski T.M."/>
            <person name="Davidsen T.M."/>
            <person name="Wayne K.J."/>
            <person name="Tettelin H."/>
            <person name="Glass J.I."/>
            <person name="Rusch D."/>
            <person name="Podicherti R."/>
            <person name="Tsui H.-C.T."/>
            <person name="Winkler M.E."/>
        </authorList>
    </citation>
    <scope>NUCLEOTIDE SEQUENCE</scope>
</reference>
<evidence type="ECO:0000313" key="2">
    <source>
        <dbReference type="EMBL" id="SVC03360.1"/>
    </source>
</evidence>
<dbReference type="AlphaFoldDB" id="A0A382IUJ8"/>
<dbReference type="EMBL" id="UINC01069743">
    <property type="protein sequence ID" value="SVC03360.1"/>
    <property type="molecule type" value="Genomic_DNA"/>
</dbReference>
<protein>
    <submittedName>
        <fullName evidence="2">Uncharacterized protein</fullName>
    </submittedName>
</protein>
<feature type="region of interest" description="Disordered" evidence="1">
    <location>
        <begin position="1"/>
        <end position="55"/>
    </location>
</feature>
<name>A0A382IUJ8_9ZZZZ</name>
<proteinExistence type="predicted"/>
<feature type="compositionally biased region" description="Basic and acidic residues" evidence="1">
    <location>
        <begin position="1"/>
        <end position="11"/>
    </location>
</feature>